<dbReference type="EMBL" id="JAJJMB010017986">
    <property type="protein sequence ID" value="KAI3832508.1"/>
    <property type="molecule type" value="Genomic_DNA"/>
</dbReference>
<evidence type="ECO:0000256" key="1">
    <source>
        <dbReference type="SAM" id="SignalP"/>
    </source>
</evidence>
<organism evidence="2 3">
    <name type="scientific">Papaver atlanticum</name>
    <dbReference type="NCBI Taxonomy" id="357466"/>
    <lineage>
        <taxon>Eukaryota</taxon>
        <taxon>Viridiplantae</taxon>
        <taxon>Streptophyta</taxon>
        <taxon>Embryophyta</taxon>
        <taxon>Tracheophyta</taxon>
        <taxon>Spermatophyta</taxon>
        <taxon>Magnoliopsida</taxon>
        <taxon>Ranunculales</taxon>
        <taxon>Papaveraceae</taxon>
        <taxon>Papaveroideae</taxon>
        <taxon>Papaver</taxon>
    </lineage>
</organism>
<evidence type="ECO:0000313" key="3">
    <source>
        <dbReference type="Proteomes" id="UP001202328"/>
    </source>
</evidence>
<dbReference type="Proteomes" id="UP001202328">
    <property type="component" value="Unassembled WGS sequence"/>
</dbReference>
<comment type="caution">
    <text evidence="2">The sequence shown here is derived from an EMBL/GenBank/DDBJ whole genome shotgun (WGS) entry which is preliminary data.</text>
</comment>
<feature type="chain" id="PRO_5042142906" evidence="1">
    <location>
        <begin position="22"/>
        <end position="80"/>
    </location>
</feature>
<dbReference type="AlphaFoldDB" id="A0AAD4RU98"/>
<feature type="signal peptide" evidence="1">
    <location>
        <begin position="1"/>
        <end position="21"/>
    </location>
</feature>
<gene>
    <name evidence="2" type="ORF">MKW98_002054</name>
</gene>
<accession>A0AAD4RU98</accession>
<reference evidence="2" key="1">
    <citation type="submission" date="2022-04" db="EMBL/GenBank/DDBJ databases">
        <title>A functionally conserved STORR gene fusion in Papaver species that diverged 16.8 million years ago.</title>
        <authorList>
            <person name="Catania T."/>
        </authorList>
    </citation>
    <scope>NUCLEOTIDE SEQUENCE</scope>
    <source>
        <strain evidence="2">S-188037</strain>
    </source>
</reference>
<evidence type="ECO:0000313" key="2">
    <source>
        <dbReference type="EMBL" id="KAI3832508.1"/>
    </source>
</evidence>
<keyword evidence="3" id="KW-1185">Reference proteome</keyword>
<protein>
    <submittedName>
        <fullName evidence="2">Uncharacterized protein</fullName>
    </submittedName>
</protein>
<sequence length="80" mass="9015">MCTISFLFPCLIAYAHVGVHACNEFGISKVKSLQLEEEEGCLIIQLSDSELAAVDHHDLNDVSDCRHKELKETRISRFLP</sequence>
<proteinExistence type="predicted"/>
<keyword evidence="1" id="KW-0732">Signal</keyword>
<name>A0AAD4RU98_9MAGN</name>